<organism evidence="2 3">
    <name type="scientific">Gossypium stocksii</name>
    <dbReference type="NCBI Taxonomy" id="47602"/>
    <lineage>
        <taxon>Eukaryota</taxon>
        <taxon>Viridiplantae</taxon>
        <taxon>Streptophyta</taxon>
        <taxon>Embryophyta</taxon>
        <taxon>Tracheophyta</taxon>
        <taxon>Spermatophyta</taxon>
        <taxon>Magnoliopsida</taxon>
        <taxon>eudicotyledons</taxon>
        <taxon>Gunneridae</taxon>
        <taxon>Pentapetalae</taxon>
        <taxon>rosids</taxon>
        <taxon>malvids</taxon>
        <taxon>Malvales</taxon>
        <taxon>Malvaceae</taxon>
        <taxon>Malvoideae</taxon>
        <taxon>Gossypium</taxon>
    </lineage>
</organism>
<evidence type="ECO:0000313" key="2">
    <source>
        <dbReference type="EMBL" id="KAH1121502.1"/>
    </source>
</evidence>
<dbReference type="OrthoDB" id="993340at2759"/>
<dbReference type="CDD" id="cd06222">
    <property type="entry name" value="RNase_H_like"/>
    <property type="match status" value="1"/>
</dbReference>
<accession>A0A9D4AGB4</accession>
<keyword evidence="3" id="KW-1185">Reference proteome</keyword>
<gene>
    <name evidence="2" type="ORF">J1N35_004662</name>
</gene>
<dbReference type="AlphaFoldDB" id="A0A9D4AGB4"/>
<reference evidence="2 3" key="1">
    <citation type="journal article" date="2021" name="Plant Biotechnol. J.">
        <title>Multi-omics assisted identification of the key and species-specific regulatory components of drought-tolerant mechanisms in Gossypium stocksii.</title>
        <authorList>
            <person name="Yu D."/>
            <person name="Ke L."/>
            <person name="Zhang D."/>
            <person name="Wu Y."/>
            <person name="Sun Y."/>
            <person name="Mei J."/>
            <person name="Sun J."/>
            <person name="Sun Y."/>
        </authorList>
    </citation>
    <scope>NUCLEOTIDE SEQUENCE [LARGE SCALE GENOMIC DNA]</scope>
    <source>
        <strain evidence="3">cv. E1</strain>
        <tissue evidence="2">Leaf</tissue>
    </source>
</reference>
<dbReference type="Gene3D" id="3.30.420.10">
    <property type="entry name" value="Ribonuclease H-like superfamily/Ribonuclease H"/>
    <property type="match status" value="1"/>
</dbReference>
<dbReference type="GO" id="GO:0003676">
    <property type="term" value="F:nucleic acid binding"/>
    <property type="evidence" value="ECO:0007669"/>
    <property type="project" value="InterPro"/>
</dbReference>
<dbReference type="InterPro" id="IPR044730">
    <property type="entry name" value="RNase_H-like_dom_plant"/>
</dbReference>
<evidence type="ECO:0000313" key="3">
    <source>
        <dbReference type="Proteomes" id="UP000828251"/>
    </source>
</evidence>
<feature type="domain" description="RNase H type-1" evidence="1">
    <location>
        <begin position="92"/>
        <end position="212"/>
    </location>
</feature>
<sequence length="250" mass="28413">LCIKLWESGDASWIVDQSKCEKGRKNLRHRDKTKANQVSAILKAQEGVARMGGGECYGPQFKARDHCTKCIPKRSLSKKLWSPPDFGFIKFNFDATFQSDSRNSTTTVLARYSKRKVVGAETYLFEDVVDAFVDEARACERALLFAFRMGFRCLLVEGDSLMVIKKLKAKGEDKSIIRSIIHHIRTLENCFEEVLYLFVSRLVNGASHTLAMEGKRRQSSGIWVDGVSVLVRTLVEKDRMVWAQRHQVSS</sequence>
<dbReference type="InterPro" id="IPR002156">
    <property type="entry name" value="RNaseH_domain"/>
</dbReference>
<dbReference type="Proteomes" id="UP000828251">
    <property type="component" value="Unassembled WGS sequence"/>
</dbReference>
<evidence type="ECO:0000259" key="1">
    <source>
        <dbReference type="Pfam" id="PF13456"/>
    </source>
</evidence>
<dbReference type="Pfam" id="PF13456">
    <property type="entry name" value="RVT_3"/>
    <property type="match status" value="1"/>
</dbReference>
<dbReference type="EMBL" id="JAIQCV010000002">
    <property type="protein sequence ID" value="KAH1121502.1"/>
    <property type="molecule type" value="Genomic_DNA"/>
</dbReference>
<dbReference type="PANTHER" id="PTHR47074:SF61">
    <property type="entry name" value="RNASE H TYPE-1 DOMAIN-CONTAINING PROTEIN"/>
    <property type="match status" value="1"/>
</dbReference>
<dbReference type="InterPro" id="IPR052929">
    <property type="entry name" value="RNase_H-like_EbsB-rel"/>
</dbReference>
<protein>
    <recommendedName>
        <fullName evidence="1">RNase H type-1 domain-containing protein</fullName>
    </recommendedName>
</protein>
<name>A0A9D4AGB4_9ROSI</name>
<feature type="non-terminal residue" evidence="2">
    <location>
        <position position="1"/>
    </location>
</feature>
<dbReference type="GO" id="GO:0004523">
    <property type="term" value="F:RNA-DNA hybrid ribonuclease activity"/>
    <property type="evidence" value="ECO:0007669"/>
    <property type="project" value="InterPro"/>
</dbReference>
<dbReference type="PANTHER" id="PTHR47074">
    <property type="entry name" value="BNAC02G40300D PROTEIN"/>
    <property type="match status" value="1"/>
</dbReference>
<dbReference type="InterPro" id="IPR036397">
    <property type="entry name" value="RNaseH_sf"/>
</dbReference>
<comment type="caution">
    <text evidence="2">The sequence shown here is derived from an EMBL/GenBank/DDBJ whole genome shotgun (WGS) entry which is preliminary data.</text>
</comment>
<proteinExistence type="predicted"/>